<reference evidence="3 4" key="1">
    <citation type="submission" date="2012-12" db="EMBL/GenBank/DDBJ databases">
        <title>Novel taxa of Listeriaceae from agricultural environments in the United States.</title>
        <authorList>
            <person name="den Bakker H.C."/>
            <person name="Allred A."/>
            <person name="Warchocki S."/>
            <person name="Wright E.M."/>
            <person name="Burrell A."/>
            <person name="Nightingale K.K."/>
            <person name="Kephart D."/>
            <person name="Wiedmann M."/>
        </authorList>
    </citation>
    <scope>NUCLEOTIDE SEQUENCE [LARGE SCALE GENOMIC DNA]</scope>
    <source>
        <strain evidence="3 4">FSL F6-1183</strain>
    </source>
</reference>
<accession>A0A829R4N2</accession>
<dbReference type="InterPro" id="IPR026466">
    <property type="entry name" value="Fim_isopep_form_D2_dom"/>
</dbReference>
<dbReference type="RefSeq" id="WP_036108448.1">
    <property type="nucleotide sequence ID" value="NZ_AODG01000024.1"/>
</dbReference>
<sequence length="1157" mass="126039">MKKGLAIIVTLFVSLQSLLSPISAQAVSANDTTKNNPLTLIPVSTDHQVGAKMEFTLTQTEGMEAIIDVPRDMQYHGVKNAEDKAKVDKLTYDTKKRELHVVWKDKTEDKSIGLYFQADVAANYVFHAQAILEHEKVAMEPLNISIQSKSTTKTKKAGGISLFSGNVNVDIDVAPQTASISSGQDAPFALNFKVTGSQTSYKNADIAVQLPTNANLEQDLTELKIAGVVPTYDRTKQQLLYHFDELASGKAYKVIIKIPTENGTTKNNTELVVKATFTADNYTGTATDDATVKVNAASSLASSKTYAQTIDSAGKTKIDPPSAGDLGVWKIKVNADKKETGLLYFKSGSKIKTVDTLPAGMTYQSDNSGGKYDAATRTITWEFDAPTIADQKAATAGDPLFNKEIEVTVKFNDDIENMQQFTNKVSTSATDVSDQPIVNNASASVYAGISDPNKVPPGGTLVPPNHGGPIDGIGNAGGTFNYNNPDPKVYDTALLTFTITIGANAANSYEKDFDKYEIIYDVDSHLNLEALNFSGWANFKPDWGIPGNGVIPLKPRADIYLTVNGTERKVLSDYAYLGKHLTRSQLGLSKDDKVSQIRFNHTYAPAGLYSPFAYPRFEVEKGYTGKVTNHVHYNVEGYDKKGDKVSWNNDTETNDVNTFTGYRTATIIPVPPDSLPTLKNTVRFDTNNAGEVKSGSNRLTGSLTNDSSSVTALVGPFEEAVLLPKGVTVDPNNPEFQLKNIDDWGAKTDSGTNKEFGSIKIINSDYQGTGRQLIRINWNDDISKIPSGKLLSYSFNIIIAPNAPTKLIPEAYAFVGNTDFNVPSNSGNNITDSTKETDSDDINGDNVTDQQRVKTGNQYYLTRQDQISTFKLVKGDLDTAYSKMGHTSPGGEIAYQLQLTNNGVSPISDMVMMDVLPSVGDLGITDNLARGSQFTPKLTGPILSPLNWEDRVTIQYSTATNPSRADLVANVDYPDTSEKMEDPAGAEAPNWMEATGVMDWSKIHSFKVTLKDNAEFVSGDNITLDFMMKAPENLNKDLTDATKPENSRAAWNSFAYASNNLQVVEPERVGVVVNAEDPDIHKDVAGKQHLDLTNRNQAFDWHVQASFGNTTASWKEASITDEINKVFDISDVQVVDETGKDVTANGTLTKADNKIKF</sequence>
<gene>
    <name evidence="3" type="ORF">LMUR_14891</name>
</gene>
<feature type="chain" id="PRO_5032883515" evidence="2">
    <location>
        <begin position="27"/>
        <end position="1157"/>
    </location>
</feature>
<dbReference type="AlphaFoldDB" id="A0A829R4N2"/>
<dbReference type="Proteomes" id="UP000019251">
    <property type="component" value="Unassembled WGS sequence"/>
</dbReference>
<dbReference type="EMBL" id="AODG01000024">
    <property type="protein sequence ID" value="EUJ25618.1"/>
    <property type="molecule type" value="Genomic_DNA"/>
</dbReference>
<evidence type="ECO:0000256" key="2">
    <source>
        <dbReference type="SAM" id="SignalP"/>
    </source>
</evidence>
<protein>
    <submittedName>
        <fullName evidence="3">Cell wall surface anchor family protein</fullName>
    </submittedName>
</protein>
<feature type="signal peptide" evidence="2">
    <location>
        <begin position="1"/>
        <end position="26"/>
    </location>
</feature>
<keyword evidence="2" id="KW-0732">Signal</keyword>
<dbReference type="Gene3D" id="2.60.40.740">
    <property type="match status" value="1"/>
</dbReference>
<name>A0A829R4N2_LISGR</name>
<comment type="caution">
    <text evidence="3">The sequence shown here is derived from an EMBL/GenBank/DDBJ whole genome shotgun (WGS) entry which is preliminary data.</text>
</comment>
<evidence type="ECO:0000313" key="3">
    <source>
        <dbReference type="EMBL" id="EUJ25618.1"/>
    </source>
</evidence>
<feature type="non-terminal residue" evidence="3">
    <location>
        <position position="1157"/>
    </location>
</feature>
<dbReference type="NCBIfam" id="TIGR04226">
    <property type="entry name" value="RrgB_K2N_iso_D2"/>
    <property type="match status" value="1"/>
</dbReference>
<proteinExistence type="predicted"/>
<organism evidence="3 4">
    <name type="scientific">Listeria grayi FSL F6-1183</name>
    <dbReference type="NCBI Taxonomy" id="1265827"/>
    <lineage>
        <taxon>Bacteria</taxon>
        <taxon>Bacillati</taxon>
        <taxon>Bacillota</taxon>
        <taxon>Bacilli</taxon>
        <taxon>Bacillales</taxon>
        <taxon>Listeriaceae</taxon>
        <taxon>Listeria</taxon>
    </lineage>
</organism>
<evidence type="ECO:0000313" key="4">
    <source>
        <dbReference type="Proteomes" id="UP000019251"/>
    </source>
</evidence>
<feature type="region of interest" description="Disordered" evidence="1">
    <location>
        <begin position="825"/>
        <end position="846"/>
    </location>
</feature>
<evidence type="ECO:0000256" key="1">
    <source>
        <dbReference type="SAM" id="MobiDB-lite"/>
    </source>
</evidence>